<dbReference type="OrthoDB" id="10266265at2759"/>
<dbReference type="Pfam" id="PF00995">
    <property type="entry name" value="Sec1"/>
    <property type="match status" value="1"/>
</dbReference>
<dbReference type="InterPro" id="IPR001619">
    <property type="entry name" value="Sec1-like"/>
</dbReference>
<dbReference type="EMBL" id="VRMN01000021">
    <property type="protein sequence ID" value="KAA8490608.1"/>
    <property type="molecule type" value="Genomic_DNA"/>
</dbReference>
<evidence type="ECO:0000313" key="3">
    <source>
        <dbReference type="Proteomes" id="UP000324585"/>
    </source>
</evidence>
<name>A0A5J4YH87_PORPP</name>
<dbReference type="OMA" id="NARTAYK"/>
<dbReference type="Proteomes" id="UP000324585">
    <property type="component" value="Unassembled WGS sequence"/>
</dbReference>
<protein>
    <submittedName>
        <fullName evidence="2">Vacuolar protein sorting-associated protein 45</fullName>
    </submittedName>
</protein>
<dbReference type="SUPFAM" id="SSF56815">
    <property type="entry name" value="Sec1/munc18-like (SM) proteins"/>
    <property type="match status" value="1"/>
</dbReference>
<dbReference type="GO" id="GO:0016192">
    <property type="term" value="P:vesicle-mediated transport"/>
    <property type="evidence" value="ECO:0007669"/>
    <property type="project" value="InterPro"/>
</dbReference>
<dbReference type="AlphaFoldDB" id="A0A5J4YH87"/>
<proteinExistence type="inferred from homology"/>
<evidence type="ECO:0000313" key="2">
    <source>
        <dbReference type="EMBL" id="KAA8490608.1"/>
    </source>
</evidence>
<dbReference type="InterPro" id="IPR043154">
    <property type="entry name" value="Sec-1-like_dom1"/>
</dbReference>
<gene>
    <name evidence="2" type="ORF">FVE85_9381</name>
</gene>
<keyword evidence="3" id="KW-1185">Reference proteome</keyword>
<dbReference type="Gene3D" id="3.90.830.10">
    <property type="entry name" value="Syntaxin Binding Protein 1, Chain A, domain 2"/>
    <property type="match status" value="1"/>
</dbReference>
<dbReference type="InterPro" id="IPR036045">
    <property type="entry name" value="Sec1-like_sf"/>
</dbReference>
<sequence length="618" mass="67599">MAHHDSVRNALRTLIRGAPGLKALVVDRDTAATLGLVEPYSQLMSEEVCHVEVLVAQPAGARQLLHLHAIVLVRPTEQNVALLCAELAAPRFRDYQLCFANVLRRLAVEQLAEADVHERVVSLRESFLDFLPLRKSLVSLGDPLGSLDRAVDGVLALMVMRRRIPQVRYDRNSAACRNLAERLAVKFDQESSLFQDGTSDAMNAGTGIVGSRAPLLLILDRVEDPVTPLLNQWTYEAMIHELLGIQNNTVSLKGSMDVKDEFEQVVLDAESDEFFARNMFSNFGDLGANLKELVDNFSSQRPDAQGHVRDLDDMLRLVEELPEFRRSSSNVTKHVLLTSELSRRVDSGSLLRVSQLEQDLACRESEAEHRKQVLQICSAPGIALKDKVRVVLLFALRYEQSPTCNLSELKIALQRAAAGSASEDVAFVDLVAGIRRYAGAAKRHGDVFSNRSFLAKAATSMRRGIHGIENIYTQHEPLLAQTLDDLLRARLSYETYPVIYEGSGGALHASGAFSGASAQTLGSARGAALSGPPPRADAHTDRVVPRDIVVMMVGGCCYEEYRTVSGINGVAGAVMVESGHTASAAQVARSLQAHVVLASSHVLNSSMFLEQVRRVAQQ</sequence>
<dbReference type="InterPro" id="IPR043127">
    <property type="entry name" value="Sec-1-like_dom3a"/>
</dbReference>
<accession>A0A5J4YH87</accession>
<organism evidence="2 3">
    <name type="scientific">Porphyridium purpureum</name>
    <name type="common">Red alga</name>
    <name type="synonym">Porphyridium cruentum</name>
    <dbReference type="NCBI Taxonomy" id="35688"/>
    <lineage>
        <taxon>Eukaryota</taxon>
        <taxon>Rhodophyta</taxon>
        <taxon>Bangiophyceae</taxon>
        <taxon>Porphyridiales</taxon>
        <taxon>Porphyridiaceae</taxon>
        <taxon>Porphyridium</taxon>
    </lineage>
</organism>
<dbReference type="PANTHER" id="PTHR11679">
    <property type="entry name" value="VESICLE PROTEIN SORTING-ASSOCIATED"/>
    <property type="match status" value="1"/>
</dbReference>
<reference evidence="3" key="1">
    <citation type="journal article" date="2019" name="Nat. Commun.">
        <title>Expansion of phycobilisome linker gene families in mesophilic red algae.</title>
        <authorList>
            <person name="Lee J."/>
            <person name="Kim D."/>
            <person name="Bhattacharya D."/>
            <person name="Yoon H.S."/>
        </authorList>
    </citation>
    <scope>NUCLEOTIDE SEQUENCE [LARGE SCALE GENOMIC DNA]</scope>
    <source>
        <strain evidence="3">CCMP 1328</strain>
    </source>
</reference>
<dbReference type="Gene3D" id="1.25.40.60">
    <property type="match status" value="1"/>
</dbReference>
<dbReference type="Gene3D" id="3.40.50.2060">
    <property type="match status" value="1"/>
</dbReference>
<dbReference type="PIRSF" id="PIRSF005715">
    <property type="entry name" value="VPS45_Sec1"/>
    <property type="match status" value="1"/>
</dbReference>
<comment type="caution">
    <text evidence="2">The sequence shown here is derived from an EMBL/GenBank/DDBJ whole genome shotgun (WGS) entry which is preliminary data.</text>
</comment>
<dbReference type="InterPro" id="IPR027482">
    <property type="entry name" value="Sec1-like_dom2"/>
</dbReference>
<comment type="similarity">
    <text evidence="1">Belongs to the STXBP/unc-18/SEC1 family.</text>
</comment>
<evidence type="ECO:0000256" key="1">
    <source>
        <dbReference type="ARBA" id="ARBA00009884"/>
    </source>
</evidence>
<dbReference type="Gene3D" id="3.40.50.1910">
    <property type="match status" value="1"/>
</dbReference>